<feature type="signal peptide" evidence="2">
    <location>
        <begin position="1"/>
        <end position="21"/>
    </location>
</feature>
<dbReference type="Proteomes" id="UP000271241">
    <property type="component" value="Unassembled WGS sequence"/>
</dbReference>
<dbReference type="OrthoDB" id="331263at2759"/>
<name>A0A4P9XRK8_9FUNG</name>
<dbReference type="Pfam" id="PF04113">
    <property type="entry name" value="Gpi16"/>
    <property type="match status" value="2"/>
</dbReference>
<dbReference type="STRING" id="78915.A0A4P9XRK8"/>
<evidence type="ECO:0000256" key="1">
    <source>
        <dbReference type="SAM" id="Phobius"/>
    </source>
</evidence>
<dbReference type="GO" id="GO:0016255">
    <property type="term" value="P:attachment of GPI anchor to protein"/>
    <property type="evidence" value="ECO:0007669"/>
    <property type="project" value="InterPro"/>
</dbReference>
<organism evidence="3 4">
    <name type="scientific">Thamnocephalis sphaerospora</name>
    <dbReference type="NCBI Taxonomy" id="78915"/>
    <lineage>
        <taxon>Eukaryota</taxon>
        <taxon>Fungi</taxon>
        <taxon>Fungi incertae sedis</taxon>
        <taxon>Zoopagomycota</taxon>
        <taxon>Zoopagomycotina</taxon>
        <taxon>Zoopagomycetes</taxon>
        <taxon>Zoopagales</taxon>
        <taxon>Sigmoideomycetaceae</taxon>
        <taxon>Thamnocephalis</taxon>
    </lineage>
</organism>
<proteinExistence type="predicted"/>
<evidence type="ECO:0000313" key="3">
    <source>
        <dbReference type="EMBL" id="RKP07960.1"/>
    </source>
</evidence>
<protein>
    <submittedName>
        <fullName evidence="3">GPI transamidase component PIG-T</fullName>
    </submittedName>
</protein>
<dbReference type="PANTHER" id="PTHR12959">
    <property type="entry name" value="GPI TRANSAMIDASE COMPONENT PIG-T-RELATED"/>
    <property type="match status" value="1"/>
</dbReference>
<feature type="chain" id="PRO_5020770160" evidence="2">
    <location>
        <begin position="22"/>
        <end position="530"/>
    </location>
</feature>
<dbReference type="InterPro" id="IPR007245">
    <property type="entry name" value="PIG-T"/>
</dbReference>
<keyword evidence="2" id="KW-0732">Signal</keyword>
<keyword evidence="4" id="KW-1185">Reference proteome</keyword>
<gene>
    <name evidence="3" type="ORF">THASP1DRAFT_16331</name>
</gene>
<evidence type="ECO:0000256" key="2">
    <source>
        <dbReference type="SAM" id="SignalP"/>
    </source>
</evidence>
<keyword evidence="1" id="KW-0472">Membrane</keyword>
<dbReference type="GO" id="GO:0042765">
    <property type="term" value="C:GPI-anchor transamidase complex"/>
    <property type="evidence" value="ECO:0007669"/>
    <property type="project" value="InterPro"/>
</dbReference>
<sequence length="530" mass="59055">MAHAVSSLALLSLLCFGVVHAHFDEQLFLRPLDDNRVLAKFQFITQVDGEAASSADESLFPRAIAQIMEAYDVAELHLSLTLGTWMHDRWGYAIGQDAAGSGAELWARLKTNGESVDQRWRGLVQATGGLFCASLNFIDEASTLTPQLSFQSTHDAGGKRNRWQTELRYGVLPRENVCTENLTPWIKQLPCQSKAGIATLLNTQHIYRSSYHSVALHVNYSNQLREIKQTAVSVLESVNVEGKQGRPRWSMYNSLERRVPGACPVARNSTIVVELPNNMEPLLTRTSTRMEVTDAAATTAIFDMIAGADVGFHWENVRVFTGTLWLAFAHALTWGISILDGTGDHGKLVLEVENRLATSVDATLFQTTPWYMKLFLHSMQATLVDAQHSSPQTASDAIVQQLYLPSADRRRPTALEMKLRLPAESKLRLIISFDKSFLKYTEYPPDANRGFDVGPAVLTVDAVAEEANTSRIVGTRLYTEPFLLSLPTPDFSMPYNVITLTCTVVALFFGSMFNLLTRHFEPIVWREKTA</sequence>
<dbReference type="AlphaFoldDB" id="A0A4P9XRK8"/>
<dbReference type="EMBL" id="KZ992654">
    <property type="protein sequence ID" value="RKP07960.1"/>
    <property type="molecule type" value="Genomic_DNA"/>
</dbReference>
<feature type="transmembrane region" description="Helical" evidence="1">
    <location>
        <begin position="493"/>
        <end position="516"/>
    </location>
</feature>
<evidence type="ECO:0000313" key="4">
    <source>
        <dbReference type="Proteomes" id="UP000271241"/>
    </source>
</evidence>
<accession>A0A4P9XRK8</accession>
<reference evidence="4" key="1">
    <citation type="journal article" date="2018" name="Nat. Microbiol.">
        <title>Leveraging single-cell genomics to expand the fungal tree of life.</title>
        <authorList>
            <person name="Ahrendt S.R."/>
            <person name="Quandt C.A."/>
            <person name="Ciobanu D."/>
            <person name="Clum A."/>
            <person name="Salamov A."/>
            <person name="Andreopoulos B."/>
            <person name="Cheng J.F."/>
            <person name="Woyke T."/>
            <person name="Pelin A."/>
            <person name="Henrissat B."/>
            <person name="Reynolds N.K."/>
            <person name="Benny G.L."/>
            <person name="Smith M.E."/>
            <person name="James T.Y."/>
            <person name="Grigoriev I.V."/>
        </authorList>
    </citation>
    <scope>NUCLEOTIDE SEQUENCE [LARGE SCALE GENOMIC DNA]</scope>
    <source>
        <strain evidence="4">RSA 1356</strain>
    </source>
</reference>
<dbReference type="PANTHER" id="PTHR12959:SF11">
    <property type="entry name" value="GPI TRANSAMIDASE COMPONENT PIG-T"/>
    <property type="match status" value="1"/>
</dbReference>
<keyword evidence="1" id="KW-1133">Transmembrane helix</keyword>
<keyword evidence="1" id="KW-0812">Transmembrane</keyword>